<evidence type="ECO:0000256" key="2">
    <source>
        <dbReference type="ARBA" id="ARBA00022737"/>
    </source>
</evidence>
<protein>
    <submittedName>
        <fullName evidence="4">Uncharacterized protein</fullName>
    </submittedName>
</protein>
<dbReference type="EMBL" id="UHIC01000001">
    <property type="protein sequence ID" value="SUO97583.1"/>
    <property type="molecule type" value="Genomic_DNA"/>
</dbReference>
<evidence type="ECO:0000256" key="3">
    <source>
        <dbReference type="SAM" id="SignalP"/>
    </source>
</evidence>
<feature type="signal peptide" evidence="3">
    <location>
        <begin position="1"/>
        <end position="19"/>
    </location>
</feature>
<dbReference type="Gene3D" id="3.80.10.10">
    <property type="entry name" value="Ribonuclease Inhibitor"/>
    <property type="match status" value="1"/>
</dbReference>
<dbReference type="PROSITE" id="PS51450">
    <property type="entry name" value="LRR"/>
    <property type="match status" value="2"/>
</dbReference>
<evidence type="ECO:0000313" key="4">
    <source>
        <dbReference type="EMBL" id="SUO97583.1"/>
    </source>
</evidence>
<dbReference type="InterPro" id="IPR011990">
    <property type="entry name" value="TPR-like_helical_dom_sf"/>
</dbReference>
<dbReference type="InterPro" id="IPR001611">
    <property type="entry name" value="Leu-rich_rpt"/>
</dbReference>
<name>A0A380N0D5_9GAMM</name>
<keyword evidence="1" id="KW-0433">Leucine-rich repeat</keyword>
<dbReference type="Proteomes" id="UP000254601">
    <property type="component" value="Unassembled WGS sequence"/>
</dbReference>
<dbReference type="SUPFAM" id="SSF48452">
    <property type="entry name" value="TPR-like"/>
    <property type="match status" value="1"/>
</dbReference>
<dbReference type="Pfam" id="PF12799">
    <property type="entry name" value="LRR_4"/>
    <property type="match status" value="1"/>
</dbReference>
<evidence type="ECO:0000256" key="1">
    <source>
        <dbReference type="ARBA" id="ARBA00022614"/>
    </source>
</evidence>
<keyword evidence="3" id="KW-0732">Signal</keyword>
<dbReference type="InterPro" id="IPR025875">
    <property type="entry name" value="Leu-rich_rpt_4"/>
</dbReference>
<keyword evidence="2" id="KW-0677">Repeat</keyword>
<dbReference type="SUPFAM" id="SSF52058">
    <property type="entry name" value="L domain-like"/>
    <property type="match status" value="1"/>
</dbReference>
<keyword evidence="5" id="KW-1185">Reference proteome</keyword>
<dbReference type="RefSeq" id="WP_072576093.1">
    <property type="nucleotide sequence ID" value="NZ_LWHB01000050.1"/>
</dbReference>
<feature type="chain" id="PRO_5016772143" evidence="3">
    <location>
        <begin position="20"/>
        <end position="477"/>
    </location>
</feature>
<accession>A0A380N0D5</accession>
<reference evidence="4 5" key="1">
    <citation type="submission" date="2018-06" db="EMBL/GenBank/DDBJ databases">
        <authorList>
            <consortium name="Pathogen Informatics"/>
            <person name="Doyle S."/>
        </authorList>
    </citation>
    <scope>NUCLEOTIDE SEQUENCE [LARGE SCALE GENOMIC DNA]</scope>
    <source>
        <strain evidence="4 5">NCTC13337</strain>
    </source>
</reference>
<sequence length="477" mass="54227">MKPILLAILYSLTTLHAFAEPPQTIAKQTQAATTLPSYPESLIIENSYLSKYDNLMTWAKVNNIPETVIPNDYYTLTQLKALSLRGYHLPTVPKELSILKKLSALDLSDNQLTNVDFLSDLPELNYLNIAINQISELENFEDNHNDTLLFTRYNLATFDDSTFLLLFTRYTPADFDDNTLLSPDKDDHPPTSYTENFTAFLNRQYPMLLALINESEESDEEKQASIEKLPTLSAEELEKTAQRYYQQYTQQIYNQVTSNLSEINSHQLLTASSYHQLAEELYDDYQNKTIGNYALSSAIKQAIETIGERAITIPEYYDAAITLSETLEPALQKVAAARWRYALSKAAVKKGTIGPYKLSRSALTLTYQLLFTQKPEDLEEIITLSEQAEKQTPNYLPLYTNHAHALALLGKTEAARELYNRYIDAVFPFPEGDITWVAAVIDDIETLKAAGIRNDLLNTILRQYVFYSGLHRIKSAF</sequence>
<gene>
    <name evidence="4" type="ORF">NCTC13337_02509</name>
</gene>
<dbReference type="InterPro" id="IPR032675">
    <property type="entry name" value="LRR_dom_sf"/>
</dbReference>
<proteinExistence type="predicted"/>
<evidence type="ECO:0000313" key="5">
    <source>
        <dbReference type="Proteomes" id="UP000254601"/>
    </source>
</evidence>
<dbReference type="AlphaFoldDB" id="A0A380N0D5"/>
<organism evidence="4 5">
    <name type="scientific">Suttonella ornithocola</name>
    <dbReference type="NCBI Taxonomy" id="279832"/>
    <lineage>
        <taxon>Bacteria</taxon>
        <taxon>Pseudomonadati</taxon>
        <taxon>Pseudomonadota</taxon>
        <taxon>Gammaproteobacteria</taxon>
        <taxon>Cardiobacteriales</taxon>
        <taxon>Cardiobacteriaceae</taxon>
        <taxon>Suttonella</taxon>
    </lineage>
</organism>